<evidence type="ECO:0000313" key="1">
    <source>
        <dbReference type="EMBL" id="KAJ8108620.1"/>
    </source>
</evidence>
<gene>
    <name evidence="1" type="ORF">OPT61_g8048</name>
</gene>
<accession>A0ACC2I0H7</accession>
<dbReference type="EMBL" id="JAPHNI010000722">
    <property type="protein sequence ID" value="KAJ8108620.1"/>
    <property type="molecule type" value="Genomic_DNA"/>
</dbReference>
<reference evidence="1" key="1">
    <citation type="submission" date="2022-11" db="EMBL/GenBank/DDBJ databases">
        <title>Genome Sequence of Boeremia exigua.</title>
        <authorList>
            <person name="Buettner E."/>
        </authorList>
    </citation>
    <scope>NUCLEOTIDE SEQUENCE</scope>
    <source>
        <strain evidence="1">CU02</strain>
    </source>
</reference>
<protein>
    <submittedName>
        <fullName evidence="1">Uncharacterized protein</fullName>
    </submittedName>
</protein>
<comment type="caution">
    <text evidence="1">The sequence shown here is derived from an EMBL/GenBank/DDBJ whole genome shotgun (WGS) entry which is preliminary data.</text>
</comment>
<organism evidence="1 2">
    <name type="scientific">Boeremia exigua</name>
    <dbReference type="NCBI Taxonomy" id="749465"/>
    <lineage>
        <taxon>Eukaryota</taxon>
        <taxon>Fungi</taxon>
        <taxon>Dikarya</taxon>
        <taxon>Ascomycota</taxon>
        <taxon>Pezizomycotina</taxon>
        <taxon>Dothideomycetes</taxon>
        <taxon>Pleosporomycetidae</taxon>
        <taxon>Pleosporales</taxon>
        <taxon>Pleosporineae</taxon>
        <taxon>Didymellaceae</taxon>
        <taxon>Boeremia</taxon>
    </lineage>
</organism>
<name>A0ACC2I0H7_9PLEO</name>
<proteinExistence type="predicted"/>
<evidence type="ECO:0000313" key="2">
    <source>
        <dbReference type="Proteomes" id="UP001153331"/>
    </source>
</evidence>
<sequence length="259" mass="28096">MSDSKEMVIILTGASRGIGLTIAHYLLSQPANHKLVLTARTSSALHELQTKYGSSRVEIVTGDAADPRIASDLVRVATSRFGRLDGLIINHGSLDPVKKIADSTPDEWRAAYDINVFSAVGMVQAALPELRKTRGRIVITSSGAATGAYQGWAAYGSGKAVLNHLASTLAVEEPDVTTLSIRPGVVDTEMQRAIREEHVQSMSARDQEKFHGLHREGKLVRPEQPGGVIANLALRGEKELSGRFLSWDDEALKTYRTDL</sequence>
<dbReference type="Proteomes" id="UP001153331">
    <property type="component" value="Unassembled WGS sequence"/>
</dbReference>
<keyword evidence="2" id="KW-1185">Reference proteome</keyword>